<protein>
    <recommendedName>
        <fullName evidence="4">Pilus assembly protein PilP</fullName>
    </recommendedName>
</protein>
<feature type="region of interest" description="Disordered" evidence="1">
    <location>
        <begin position="297"/>
        <end position="319"/>
    </location>
</feature>
<evidence type="ECO:0000313" key="3">
    <source>
        <dbReference type="Proteomes" id="UP000220102"/>
    </source>
</evidence>
<reference evidence="2 3" key="1">
    <citation type="submission" date="2017-10" db="EMBL/GenBank/DDBJ databases">
        <title>Draft genome of Longibacter Salinarum.</title>
        <authorList>
            <person name="Goh K.M."/>
            <person name="Shamsir M.S."/>
            <person name="Lim S.W."/>
        </authorList>
    </citation>
    <scope>NUCLEOTIDE SEQUENCE [LARGE SCALE GENOMIC DNA]</scope>
    <source>
        <strain evidence="2 3">KCTC 52045</strain>
    </source>
</reference>
<dbReference type="Gene3D" id="3.30.70.60">
    <property type="match status" value="1"/>
</dbReference>
<evidence type="ECO:0000313" key="2">
    <source>
        <dbReference type="EMBL" id="PEN11384.1"/>
    </source>
</evidence>
<dbReference type="OrthoDB" id="1523068at2"/>
<dbReference type="AlphaFoldDB" id="A0A2A8CUF6"/>
<organism evidence="2 3">
    <name type="scientific">Longibacter salinarum</name>
    <dbReference type="NCBI Taxonomy" id="1850348"/>
    <lineage>
        <taxon>Bacteria</taxon>
        <taxon>Pseudomonadati</taxon>
        <taxon>Rhodothermota</taxon>
        <taxon>Rhodothermia</taxon>
        <taxon>Rhodothermales</taxon>
        <taxon>Salisaetaceae</taxon>
        <taxon>Longibacter</taxon>
    </lineage>
</organism>
<proteinExistence type="predicted"/>
<name>A0A2A8CUF6_9BACT</name>
<accession>A0A2A8CUF6</accession>
<gene>
    <name evidence="2" type="ORF">CRI94_15205</name>
</gene>
<keyword evidence="3" id="KW-1185">Reference proteome</keyword>
<comment type="caution">
    <text evidence="2">The sequence shown here is derived from an EMBL/GenBank/DDBJ whole genome shotgun (WGS) entry which is preliminary data.</text>
</comment>
<dbReference type="EMBL" id="PDEQ01000009">
    <property type="protein sequence ID" value="PEN11384.1"/>
    <property type="molecule type" value="Genomic_DNA"/>
</dbReference>
<dbReference type="Proteomes" id="UP000220102">
    <property type="component" value="Unassembled WGS sequence"/>
</dbReference>
<dbReference type="InterPro" id="IPR014717">
    <property type="entry name" value="Transl_elong_EF1B/ribsomal_bS6"/>
</dbReference>
<dbReference type="RefSeq" id="WP_098077790.1">
    <property type="nucleotide sequence ID" value="NZ_PDEQ01000009.1"/>
</dbReference>
<sequence>MKTYLNTLILFVVALAISGAGYYVTEVNQPATLKHLRDVDRVARLQHAQVAQLLAEAEQSSDRADATVRKWNSRFRYVPADLSTPDIVDYLEELTPKGFEAFDVRLEDVQESPDVNHYRFSIDGTGQYKSLYEFVWQIENRPDFYRIHDLEMSRTTVFEESRSSRGTEMVQFSMTLDAYFGGLDGLSTDRDLLADVPEEAKPAAELPHNSFYPLVRERRTVSSSSNSGLVDVRHASLVSIAGSRAIFQDGNSQFILYEGSSVANGTIVRIDPLNVVVRASLTIDGKTEIIDIGMDSTPPSYRQAEGDNRLVPVETGQNP</sequence>
<evidence type="ECO:0008006" key="4">
    <source>
        <dbReference type="Google" id="ProtNLM"/>
    </source>
</evidence>
<evidence type="ECO:0000256" key="1">
    <source>
        <dbReference type="SAM" id="MobiDB-lite"/>
    </source>
</evidence>